<proteinExistence type="predicted"/>
<evidence type="ECO:0000313" key="2">
    <source>
        <dbReference type="EMBL" id="GAP43639.1"/>
    </source>
</evidence>
<reference evidence="2" key="1">
    <citation type="journal article" date="2015" name="Genome Announc.">
        <title>Draft Genome Sequence of Bacteroidales Strain TBC1, a Novel Isolate from a Methanogenic Wastewater Treatment System.</title>
        <authorList>
            <person name="Tourlousse D.M."/>
            <person name="Matsuura N."/>
            <person name="Sun L."/>
            <person name="Toyonaga M."/>
            <person name="Kuroda K."/>
            <person name="Ohashi A."/>
            <person name="Cruz R."/>
            <person name="Yamaguchi T."/>
            <person name="Sekiguchi Y."/>
        </authorList>
    </citation>
    <scope>NUCLEOTIDE SEQUENCE [LARGE SCALE GENOMIC DNA]</scope>
    <source>
        <strain evidence="2">TBC1</strain>
    </source>
</reference>
<accession>A0A0S7BYN2</accession>
<name>A0A0S7BYN2_9BACT</name>
<sequence length="76" mass="7903">MPGFDQTGPEGQGPMTGRRMGKCTNYGAGLKNRPVAENESDAENVPGRGPGRGRGMGRGKGRGRGAGNQNRFRGGN</sequence>
<protein>
    <submittedName>
        <fullName evidence="2">Uncharacterized protein</fullName>
    </submittedName>
</protein>
<dbReference type="InterPro" id="IPR035205">
    <property type="entry name" value="DUF5320"/>
</dbReference>
<dbReference type="OrthoDB" id="1453764at2"/>
<feature type="compositionally biased region" description="Low complexity" evidence="1">
    <location>
        <begin position="67"/>
        <end position="76"/>
    </location>
</feature>
<gene>
    <name evidence="2" type="ORF">TBC1_111795</name>
</gene>
<dbReference type="Proteomes" id="UP000053091">
    <property type="component" value="Unassembled WGS sequence"/>
</dbReference>
<dbReference type="STRING" id="1678841.TBC1_111795"/>
<organism evidence="2">
    <name type="scientific">Lentimicrobium saccharophilum</name>
    <dbReference type="NCBI Taxonomy" id="1678841"/>
    <lineage>
        <taxon>Bacteria</taxon>
        <taxon>Pseudomonadati</taxon>
        <taxon>Bacteroidota</taxon>
        <taxon>Bacteroidia</taxon>
        <taxon>Bacteroidales</taxon>
        <taxon>Lentimicrobiaceae</taxon>
        <taxon>Lentimicrobium</taxon>
    </lineage>
</organism>
<evidence type="ECO:0000256" key="1">
    <source>
        <dbReference type="SAM" id="MobiDB-lite"/>
    </source>
</evidence>
<dbReference type="RefSeq" id="WP_062041073.1">
    <property type="nucleotide sequence ID" value="NZ_DF968182.1"/>
</dbReference>
<dbReference type="EMBL" id="DF968182">
    <property type="protein sequence ID" value="GAP43639.1"/>
    <property type="molecule type" value="Genomic_DNA"/>
</dbReference>
<evidence type="ECO:0000313" key="3">
    <source>
        <dbReference type="Proteomes" id="UP000053091"/>
    </source>
</evidence>
<dbReference type="AlphaFoldDB" id="A0A0S7BYN2"/>
<feature type="region of interest" description="Disordered" evidence="1">
    <location>
        <begin position="1"/>
        <end position="76"/>
    </location>
</feature>
<dbReference type="Pfam" id="PF17253">
    <property type="entry name" value="DUF5320"/>
    <property type="match status" value="1"/>
</dbReference>
<keyword evidence="3" id="KW-1185">Reference proteome</keyword>